<dbReference type="Gene3D" id="3.40.30.10">
    <property type="entry name" value="Glutaredoxin"/>
    <property type="match status" value="2"/>
</dbReference>
<feature type="domain" description="Thioredoxin" evidence="8">
    <location>
        <begin position="195"/>
        <end position="355"/>
    </location>
</feature>
<evidence type="ECO:0000313" key="10">
    <source>
        <dbReference type="Proteomes" id="UP000230069"/>
    </source>
</evidence>
<dbReference type="InterPro" id="IPR012336">
    <property type="entry name" value="Thioredoxin-like_fold"/>
</dbReference>
<dbReference type="Pfam" id="PF03107">
    <property type="entry name" value="C1_2"/>
    <property type="match status" value="1"/>
</dbReference>
<evidence type="ECO:0000256" key="1">
    <source>
        <dbReference type="ARBA" id="ARBA00012612"/>
    </source>
</evidence>
<dbReference type="InterPro" id="IPR046349">
    <property type="entry name" value="C1-like_sf"/>
</dbReference>
<comment type="catalytic activity">
    <reaction evidence="6">
        <text>[protein]-dithiol + NAD(+) = [protein]-disulfide + NADH + H(+)</text>
        <dbReference type="Rhea" id="RHEA:18749"/>
        <dbReference type="Rhea" id="RHEA-COMP:10593"/>
        <dbReference type="Rhea" id="RHEA-COMP:10594"/>
        <dbReference type="ChEBI" id="CHEBI:15378"/>
        <dbReference type="ChEBI" id="CHEBI:29950"/>
        <dbReference type="ChEBI" id="CHEBI:50058"/>
        <dbReference type="ChEBI" id="CHEBI:57540"/>
        <dbReference type="ChEBI" id="CHEBI:57945"/>
        <dbReference type="EC" id="1.8.1.8"/>
    </reaction>
</comment>
<evidence type="ECO:0000256" key="3">
    <source>
        <dbReference type="ARBA" id="ARBA00023002"/>
    </source>
</evidence>
<dbReference type="PANTHER" id="PTHR13871">
    <property type="entry name" value="THIOREDOXIN"/>
    <property type="match status" value="1"/>
</dbReference>
<sequence>MKQEVKGEEQLGMLRKKNNCKNSSSRDVFSSLLSSNDRDYLLSPSGNQVKVSDLQGKVVGLYFAANWYLPCRNFTPILVGVYEQLRSQKIGFEIIFVSSDEDFDAFNHYRATMPWLAIPFSDLDSKKALNRRFDIEDIPCLVILQPDGNVVNKTLHDGVELIYRYGVQAFPFTNKRLKELEKEEKEKHENQTITNLLTSPDRDYLLAQSTTKQVTVASLVGKTVGLYFSAQWCLPCHKFTPKLISIYHKIRHMFIDDMDKDFEIVFVSSDRNQSAFASYFDTMPWLALPFGDPTIKTLTKYFDVQGIPCLVIIGPDGKTLTKEGRNLVNLYLEKAYPFTKTQLKVLEKQMDEEAKSLPRYEFHARHCHELTLVSEGTGGGPFICCDCEEQGSGWAYQCLECGYEVHPKCIEPVNLSTD</sequence>
<evidence type="ECO:0000256" key="2">
    <source>
        <dbReference type="ARBA" id="ARBA00022737"/>
    </source>
</evidence>
<feature type="domain" description="Thioredoxin" evidence="8">
    <location>
        <begin position="31"/>
        <end position="182"/>
    </location>
</feature>
<keyword evidence="4" id="KW-0520">NAD</keyword>
<dbReference type="PROSITE" id="PS51352">
    <property type="entry name" value="THIOREDOXIN_2"/>
    <property type="match status" value="2"/>
</dbReference>
<evidence type="ECO:0000256" key="6">
    <source>
        <dbReference type="ARBA" id="ARBA00047388"/>
    </source>
</evidence>
<dbReference type="SUPFAM" id="SSF52833">
    <property type="entry name" value="Thioredoxin-like"/>
    <property type="match status" value="2"/>
</dbReference>
<protein>
    <recommendedName>
        <fullName evidence="1">protein-disulfide reductase</fullName>
        <ecNumber evidence="1">1.8.1.8</ecNumber>
    </recommendedName>
</protein>
<evidence type="ECO:0000256" key="7">
    <source>
        <dbReference type="ARBA" id="ARBA00047804"/>
    </source>
</evidence>
<evidence type="ECO:0000259" key="8">
    <source>
        <dbReference type="PROSITE" id="PS51352"/>
    </source>
</evidence>
<dbReference type="InterPro" id="IPR052259">
    <property type="entry name" value="Nucleoredoxin-like"/>
</dbReference>
<dbReference type="EMBL" id="KZ305024">
    <property type="protein sequence ID" value="PIA56693.1"/>
    <property type="molecule type" value="Genomic_DNA"/>
</dbReference>
<dbReference type="OrthoDB" id="409136at2759"/>
<dbReference type="PANTHER" id="PTHR13871:SF7">
    <property type="entry name" value="NUCLEOREDOXIN 2-RELATED"/>
    <property type="match status" value="1"/>
</dbReference>
<comment type="similarity">
    <text evidence="5">Belongs to the nucleoredoxin family.</text>
</comment>
<dbReference type="SUPFAM" id="SSF57889">
    <property type="entry name" value="Cysteine-rich domain"/>
    <property type="match status" value="1"/>
</dbReference>
<name>A0A2G5ELS5_AQUCA</name>
<dbReference type="AlphaFoldDB" id="A0A2G5ELS5"/>
<dbReference type="Proteomes" id="UP000230069">
    <property type="component" value="Unassembled WGS sequence"/>
</dbReference>
<evidence type="ECO:0000256" key="4">
    <source>
        <dbReference type="ARBA" id="ARBA00023027"/>
    </source>
</evidence>
<keyword evidence="3" id="KW-0560">Oxidoreductase</keyword>
<evidence type="ECO:0000313" key="9">
    <source>
        <dbReference type="EMBL" id="PIA56693.1"/>
    </source>
</evidence>
<gene>
    <name evidence="9" type="ORF">AQUCO_00700807v1</name>
</gene>
<dbReference type="GO" id="GO:0047134">
    <property type="term" value="F:protein-disulfide reductase [NAD(P)H] activity"/>
    <property type="evidence" value="ECO:0007669"/>
    <property type="project" value="UniProtKB-EC"/>
</dbReference>
<dbReference type="Pfam" id="PF13905">
    <property type="entry name" value="Thioredoxin_8"/>
    <property type="match status" value="2"/>
</dbReference>
<accession>A0A2G5ELS5</accession>
<dbReference type="InterPro" id="IPR036249">
    <property type="entry name" value="Thioredoxin-like_sf"/>
</dbReference>
<reference evidence="9 10" key="1">
    <citation type="submission" date="2017-09" db="EMBL/GenBank/DDBJ databases">
        <title>WGS assembly of Aquilegia coerulea Goldsmith.</title>
        <authorList>
            <person name="Hodges S."/>
            <person name="Kramer E."/>
            <person name="Nordborg M."/>
            <person name="Tomkins J."/>
            <person name="Borevitz J."/>
            <person name="Derieg N."/>
            <person name="Yan J."/>
            <person name="Mihaltcheva S."/>
            <person name="Hayes R.D."/>
            <person name="Rokhsar D."/>
        </authorList>
    </citation>
    <scope>NUCLEOTIDE SEQUENCE [LARGE SCALE GENOMIC DNA]</scope>
    <source>
        <strain evidence="10">cv. Goldsmith</strain>
    </source>
</reference>
<keyword evidence="10" id="KW-1185">Reference proteome</keyword>
<comment type="catalytic activity">
    <reaction evidence="7">
        <text>[protein]-dithiol + NADP(+) = [protein]-disulfide + NADPH + H(+)</text>
        <dbReference type="Rhea" id="RHEA:18753"/>
        <dbReference type="Rhea" id="RHEA-COMP:10593"/>
        <dbReference type="Rhea" id="RHEA-COMP:10594"/>
        <dbReference type="ChEBI" id="CHEBI:15378"/>
        <dbReference type="ChEBI" id="CHEBI:29950"/>
        <dbReference type="ChEBI" id="CHEBI:50058"/>
        <dbReference type="ChEBI" id="CHEBI:57783"/>
        <dbReference type="ChEBI" id="CHEBI:58349"/>
        <dbReference type="EC" id="1.8.1.8"/>
    </reaction>
</comment>
<organism evidence="9 10">
    <name type="scientific">Aquilegia coerulea</name>
    <name type="common">Rocky mountain columbine</name>
    <dbReference type="NCBI Taxonomy" id="218851"/>
    <lineage>
        <taxon>Eukaryota</taxon>
        <taxon>Viridiplantae</taxon>
        <taxon>Streptophyta</taxon>
        <taxon>Embryophyta</taxon>
        <taxon>Tracheophyta</taxon>
        <taxon>Spermatophyta</taxon>
        <taxon>Magnoliopsida</taxon>
        <taxon>Ranunculales</taxon>
        <taxon>Ranunculaceae</taxon>
        <taxon>Thalictroideae</taxon>
        <taxon>Aquilegia</taxon>
    </lineage>
</organism>
<proteinExistence type="inferred from homology"/>
<evidence type="ECO:0000256" key="5">
    <source>
        <dbReference type="ARBA" id="ARBA00025782"/>
    </source>
</evidence>
<dbReference type="InParanoid" id="A0A2G5ELS5"/>
<keyword evidence="2" id="KW-0677">Repeat</keyword>
<dbReference type="EC" id="1.8.1.8" evidence="1"/>
<dbReference type="InterPro" id="IPR004146">
    <property type="entry name" value="DC1"/>
</dbReference>
<dbReference type="InterPro" id="IPR013766">
    <property type="entry name" value="Thioredoxin_domain"/>
</dbReference>